<dbReference type="InterPro" id="IPR002205">
    <property type="entry name" value="Topo_IIA_dom_A"/>
</dbReference>
<evidence type="ECO:0000256" key="1">
    <source>
        <dbReference type="ARBA" id="ARBA00000185"/>
    </source>
</evidence>
<dbReference type="InterPro" id="IPR013758">
    <property type="entry name" value="Topo_IIA_A/C_ab"/>
</dbReference>
<dbReference type="PANTHER" id="PTHR43493">
    <property type="entry name" value="DNA GYRASE/TOPOISOMERASE SUBUNIT A"/>
    <property type="match status" value="1"/>
</dbReference>
<dbReference type="KEGG" id="cpro:CPRO_09600"/>
<evidence type="ECO:0000313" key="9">
    <source>
        <dbReference type="EMBL" id="SHE38913.1"/>
    </source>
</evidence>
<accession>A0A0X8VCJ5</accession>
<dbReference type="RefSeq" id="WP_066048431.1">
    <property type="nucleotide sequence ID" value="NZ_CP014223.1"/>
</dbReference>
<organism evidence="9 11">
    <name type="scientific">Anaerotignum propionicum DSM 1682</name>
    <dbReference type="NCBI Taxonomy" id="991789"/>
    <lineage>
        <taxon>Bacteria</taxon>
        <taxon>Bacillati</taxon>
        <taxon>Bacillota</taxon>
        <taxon>Clostridia</taxon>
        <taxon>Lachnospirales</taxon>
        <taxon>Anaerotignaceae</taxon>
        <taxon>Anaerotignum</taxon>
    </lineage>
</organism>
<dbReference type="GO" id="GO:0009330">
    <property type="term" value="C:DNA topoisomerase type II (double strand cut, ATP-hydrolyzing) complex"/>
    <property type="evidence" value="ECO:0007669"/>
    <property type="project" value="TreeGrafter"/>
</dbReference>
<evidence type="ECO:0000256" key="4">
    <source>
        <dbReference type="ARBA" id="ARBA00023125"/>
    </source>
</evidence>
<dbReference type="InterPro" id="IPR013760">
    <property type="entry name" value="Topo_IIA-like_dom_sf"/>
</dbReference>
<dbReference type="SUPFAM" id="SSF56719">
    <property type="entry name" value="Type II DNA topoisomerase"/>
    <property type="match status" value="1"/>
</dbReference>
<evidence type="ECO:0000313" key="10">
    <source>
        <dbReference type="Proteomes" id="UP000068026"/>
    </source>
</evidence>
<dbReference type="GO" id="GO:0003677">
    <property type="term" value="F:DNA binding"/>
    <property type="evidence" value="ECO:0007669"/>
    <property type="project" value="UniProtKB-UniRule"/>
</dbReference>
<comment type="similarity">
    <text evidence="2">Belongs to the type II topoisomerase GyrA/ParC subunit family.</text>
</comment>
<dbReference type="Gene3D" id="3.90.199.10">
    <property type="entry name" value="Topoisomerase II, domain 5"/>
    <property type="match status" value="1"/>
</dbReference>
<gene>
    <name evidence="8" type="primary">gyrA_2</name>
    <name evidence="8" type="ORF">CPRO_09600</name>
    <name evidence="9" type="ORF">SAMN02745151_00523</name>
</gene>
<evidence type="ECO:0000256" key="3">
    <source>
        <dbReference type="ARBA" id="ARBA00023029"/>
    </source>
</evidence>
<dbReference type="InterPro" id="IPR013757">
    <property type="entry name" value="Topo_IIA_A_a_sf"/>
</dbReference>
<reference evidence="11" key="4">
    <citation type="submission" date="2016-11" db="EMBL/GenBank/DDBJ databases">
        <authorList>
            <person name="Jaros S."/>
            <person name="Januszkiewicz K."/>
            <person name="Wedrychowicz H."/>
        </authorList>
    </citation>
    <scope>NUCLEOTIDE SEQUENCE [LARGE SCALE GENOMIC DNA]</scope>
    <source>
        <strain evidence="11">DSM 1682</strain>
    </source>
</reference>
<feature type="active site" description="O-(5'-phospho-DNA)-tyrosine intermediate" evidence="6">
    <location>
        <position position="130"/>
    </location>
</feature>
<evidence type="ECO:0000256" key="6">
    <source>
        <dbReference type="PROSITE-ProRule" id="PRU01384"/>
    </source>
</evidence>
<dbReference type="InterPro" id="IPR050220">
    <property type="entry name" value="Type_II_DNA_Topoisomerases"/>
</dbReference>
<dbReference type="GO" id="GO:0006265">
    <property type="term" value="P:DNA topological change"/>
    <property type="evidence" value="ECO:0007669"/>
    <property type="project" value="UniProtKB-UniRule"/>
</dbReference>
<sequence>MAKKKTTNTEASEIFIQEQPITQTLELNYMPYAMSVIVSRAIPEIDGFKPSHRKLLYTMYLMNLLKGDRTKSSNVVGQTMKLNPHGDGAIYETLVRLTEGNGALLVPFVDSKGNFGKQYSKDMAYAAPRYTEVKLGAICIEVFGDIEKNTVDFVDNYDGTIKEPTLLPTTFPNILANPNLGIAVGMASSICSFNLSELCEATIQYIKDDTINLCDHLPAPDFSTGGELIYNRKDLEQIYKTGRGSFKLRAKYRFDKKNSCIEVYEIPYTTNIESIIDKILALVKSGKIRDITDIRDETDLNGLKITLDIKRNTNPELLMHKLFTLTPLSDSFSCNFNILIQGRPMTLGVGDILKYWVDFRIDSIRRQLAFDINKKEEKYHLLMGLSKILMDIDKAIAIIRNTEQESMVVPNLMSGFEIDHIQGEYIAEIKLRNINKEYILKRIEELKTLADEIQDLKDTLKSDGKIKAIICKQLKNVQKKFGKPRKTEIVQEDAVVTITKDDLIEDYGIRLFLTEENYFKKIPLASLRSAGEQKLKDEDKILYEMETTNRSEILFFSDRNNVYKMKASDISDTKASVLGDYLPNLLGMEAEERIIYMTVTMDYSGYVVFFFENGKAAKVQLSAYATKMNRRKLVNAYSSRAKLVYMEKLEEDTDFVLMRNRDKATLLNTDMIPINASKSASGIQVYTLKKNSVITAVIKPEAFLSEDIEYYRTKKIPSTGHFIQEKDKAANGLQEQLRLDEEK</sequence>
<keyword evidence="3 6" id="KW-0799">Topoisomerase</keyword>
<reference evidence="9" key="3">
    <citation type="submission" date="2016-11" db="EMBL/GenBank/DDBJ databases">
        <authorList>
            <person name="Varghese N."/>
            <person name="Submissions S."/>
        </authorList>
    </citation>
    <scope>NUCLEOTIDE SEQUENCE</scope>
    <source>
        <strain evidence="9">DSM 1682</strain>
    </source>
</reference>
<dbReference type="GO" id="GO:0005524">
    <property type="term" value="F:ATP binding"/>
    <property type="evidence" value="ECO:0007669"/>
    <property type="project" value="InterPro"/>
</dbReference>
<dbReference type="Gene3D" id="2.120.10.90">
    <property type="entry name" value="DNA gyrase/topoisomerase IV, subunit A, C-terminal"/>
    <property type="match status" value="1"/>
</dbReference>
<dbReference type="InterPro" id="IPR035516">
    <property type="entry name" value="Gyrase/topoIV_suA_C"/>
</dbReference>
<dbReference type="OrthoDB" id="9806486at2"/>
<reference evidence="8 10" key="1">
    <citation type="journal article" date="2016" name="Genome Announc.">
        <title>Complete Genome Sequence of the Amino Acid-Fermenting Clostridium propionicum X2 (DSM 1682).</title>
        <authorList>
            <person name="Poehlein A."/>
            <person name="Schlien K."/>
            <person name="Chowdhury N.P."/>
            <person name="Gottschalk G."/>
            <person name="Buckel W."/>
            <person name="Daniel R."/>
        </authorList>
    </citation>
    <scope>NUCLEOTIDE SEQUENCE [LARGE SCALE GENOMIC DNA]</scope>
    <source>
        <strain evidence="8 10">X2</strain>
    </source>
</reference>
<dbReference type="Proteomes" id="UP000068026">
    <property type="component" value="Chromosome"/>
</dbReference>
<dbReference type="Gene3D" id="3.30.1360.40">
    <property type="match status" value="1"/>
</dbReference>
<name>A0A0X8VCJ5_ANAPI</name>
<keyword evidence="5 6" id="KW-0413">Isomerase</keyword>
<evidence type="ECO:0000256" key="5">
    <source>
        <dbReference type="ARBA" id="ARBA00023235"/>
    </source>
</evidence>
<dbReference type="SMART" id="SM00434">
    <property type="entry name" value="TOP4c"/>
    <property type="match status" value="1"/>
</dbReference>
<evidence type="ECO:0000256" key="2">
    <source>
        <dbReference type="ARBA" id="ARBA00008263"/>
    </source>
</evidence>
<dbReference type="Proteomes" id="UP000184204">
    <property type="component" value="Unassembled WGS sequence"/>
</dbReference>
<evidence type="ECO:0000259" key="7">
    <source>
        <dbReference type="PROSITE" id="PS52040"/>
    </source>
</evidence>
<keyword evidence="10" id="KW-1185">Reference proteome</keyword>
<reference evidence="10" key="2">
    <citation type="submission" date="2016-01" db="EMBL/GenBank/DDBJ databases">
        <authorList>
            <person name="Poehlein A."/>
            <person name="Schlien K."/>
            <person name="Gottschalk G."/>
            <person name="Buckel W."/>
            <person name="Daniel R."/>
        </authorList>
    </citation>
    <scope>NUCLEOTIDE SEQUENCE [LARGE SCALE GENOMIC DNA]</scope>
    <source>
        <strain evidence="10">X2</strain>
    </source>
</reference>
<dbReference type="PROSITE" id="PS52040">
    <property type="entry name" value="TOPO_IIA"/>
    <property type="match status" value="1"/>
</dbReference>
<dbReference type="Gene3D" id="1.10.268.10">
    <property type="entry name" value="Topoisomerase, domain 3"/>
    <property type="match status" value="1"/>
</dbReference>
<dbReference type="SUPFAM" id="SSF101904">
    <property type="entry name" value="GyrA/ParC C-terminal domain-like"/>
    <property type="match status" value="1"/>
</dbReference>
<dbReference type="PANTHER" id="PTHR43493:SF5">
    <property type="entry name" value="DNA GYRASE SUBUNIT A, CHLOROPLASTIC_MITOCHONDRIAL"/>
    <property type="match status" value="1"/>
</dbReference>
<dbReference type="EMBL" id="FQUA01000002">
    <property type="protein sequence ID" value="SHE38913.1"/>
    <property type="molecule type" value="Genomic_DNA"/>
</dbReference>
<protein>
    <submittedName>
        <fullName evidence="9">DNA gyrase subunit A</fullName>
        <ecNumber evidence="8">5.99.1.3</ecNumber>
    </submittedName>
</protein>
<feature type="domain" description="Topo IIA-type catalytic" evidence="7">
    <location>
        <begin position="41"/>
        <end position="503"/>
    </location>
</feature>
<proteinExistence type="inferred from homology"/>
<comment type="catalytic activity">
    <reaction evidence="1 6">
        <text>ATP-dependent breakage, passage and rejoining of double-stranded DNA.</text>
        <dbReference type="EC" id="5.6.2.2"/>
    </reaction>
</comment>
<dbReference type="EC" id="5.99.1.3" evidence="8"/>
<dbReference type="EMBL" id="CP014223">
    <property type="protein sequence ID" value="AMJ40559.1"/>
    <property type="molecule type" value="Genomic_DNA"/>
</dbReference>
<keyword evidence="4 6" id="KW-0238">DNA-binding</keyword>
<dbReference type="GO" id="GO:0034335">
    <property type="term" value="F:DNA negative supercoiling activity"/>
    <property type="evidence" value="ECO:0007669"/>
    <property type="project" value="UniProtKB-ARBA"/>
</dbReference>
<dbReference type="GO" id="GO:0005737">
    <property type="term" value="C:cytoplasm"/>
    <property type="evidence" value="ECO:0007669"/>
    <property type="project" value="TreeGrafter"/>
</dbReference>
<evidence type="ECO:0000313" key="11">
    <source>
        <dbReference type="Proteomes" id="UP000184204"/>
    </source>
</evidence>
<dbReference type="AlphaFoldDB" id="A0A0X8VCJ5"/>
<evidence type="ECO:0000313" key="8">
    <source>
        <dbReference type="EMBL" id="AMJ40559.1"/>
    </source>
</evidence>
<dbReference type="Pfam" id="PF00521">
    <property type="entry name" value="DNA_topoisoIV"/>
    <property type="match status" value="1"/>
</dbReference>